<sequence length="87" mass="10461">MHESREDHFPIPLRNDETFRKWTDIVQCLYLDLSWPDTRVQGKKKKLIRFWVIFKITSVDTSLSWQIARLGRLENSLKDSLNEQTIQ</sequence>
<proteinExistence type="predicted"/>
<keyword evidence="2" id="KW-1185">Reference proteome</keyword>
<evidence type="ECO:0000313" key="1">
    <source>
        <dbReference type="EMBL" id="KAJ8917455.1"/>
    </source>
</evidence>
<dbReference type="EMBL" id="JANEYG010000033">
    <property type="protein sequence ID" value="KAJ8917455.1"/>
    <property type="molecule type" value="Genomic_DNA"/>
</dbReference>
<name>A0AAV8VTL3_9CUCU</name>
<accession>A0AAV8VTL3</accession>
<dbReference type="AlphaFoldDB" id="A0AAV8VTL3"/>
<gene>
    <name evidence="1" type="ORF">NQ315_005502</name>
</gene>
<protein>
    <submittedName>
        <fullName evidence="1">Uncharacterized protein</fullName>
    </submittedName>
</protein>
<comment type="caution">
    <text evidence="1">The sequence shown here is derived from an EMBL/GenBank/DDBJ whole genome shotgun (WGS) entry which is preliminary data.</text>
</comment>
<evidence type="ECO:0000313" key="2">
    <source>
        <dbReference type="Proteomes" id="UP001159042"/>
    </source>
</evidence>
<reference evidence="1 2" key="1">
    <citation type="journal article" date="2023" name="Insect Mol. Biol.">
        <title>Genome sequencing provides insights into the evolution of gene families encoding plant cell wall-degrading enzymes in longhorned beetles.</title>
        <authorList>
            <person name="Shin N.R."/>
            <person name="Okamura Y."/>
            <person name="Kirsch R."/>
            <person name="Pauchet Y."/>
        </authorList>
    </citation>
    <scope>NUCLEOTIDE SEQUENCE [LARGE SCALE GENOMIC DNA]</scope>
    <source>
        <strain evidence="1">EAD_L_NR</strain>
    </source>
</reference>
<dbReference type="Proteomes" id="UP001159042">
    <property type="component" value="Unassembled WGS sequence"/>
</dbReference>
<organism evidence="1 2">
    <name type="scientific">Exocentrus adspersus</name>
    <dbReference type="NCBI Taxonomy" id="1586481"/>
    <lineage>
        <taxon>Eukaryota</taxon>
        <taxon>Metazoa</taxon>
        <taxon>Ecdysozoa</taxon>
        <taxon>Arthropoda</taxon>
        <taxon>Hexapoda</taxon>
        <taxon>Insecta</taxon>
        <taxon>Pterygota</taxon>
        <taxon>Neoptera</taxon>
        <taxon>Endopterygota</taxon>
        <taxon>Coleoptera</taxon>
        <taxon>Polyphaga</taxon>
        <taxon>Cucujiformia</taxon>
        <taxon>Chrysomeloidea</taxon>
        <taxon>Cerambycidae</taxon>
        <taxon>Lamiinae</taxon>
        <taxon>Acanthocinini</taxon>
        <taxon>Exocentrus</taxon>
    </lineage>
</organism>